<dbReference type="InterPro" id="IPR045255">
    <property type="entry name" value="RanBP1-like"/>
</dbReference>
<evidence type="ECO:0000256" key="3">
    <source>
        <dbReference type="ARBA" id="ARBA00023010"/>
    </source>
</evidence>
<evidence type="ECO:0000256" key="5">
    <source>
        <dbReference type="SAM" id="MobiDB-lite"/>
    </source>
</evidence>
<dbReference type="SUPFAM" id="SSF50729">
    <property type="entry name" value="PH domain-like"/>
    <property type="match status" value="1"/>
</dbReference>
<dbReference type="EMBL" id="KE344066">
    <property type="protein sequence ID" value="EXB52380.1"/>
    <property type="molecule type" value="Genomic_DNA"/>
</dbReference>
<dbReference type="Proteomes" id="UP000030645">
    <property type="component" value="Unassembled WGS sequence"/>
</dbReference>
<keyword evidence="4" id="KW-0653">Protein transport</keyword>
<accession>W9QRV8</accession>
<dbReference type="GO" id="GO:0005643">
    <property type="term" value="C:nuclear pore"/>
    <property type="evidence" value="ECO:0007669"/>
    <property type="project" value="UniProtKB-SubCell"/>
</dbReference>
<evidence type="ECO:0000313" key="7">
    <source>
        <dbReference type="EMBL" id="EXB52380.1"/>
    </source>
</evidence>
<feature type="compositionally biased region" description="Basic and acidic residues" evidence="5">
    <location>
        <begin position="1"/>
        <end position="10"/>
    </location>
</feature>
<evidence type="ECO:0000259" key="6">
    <source>
        <dbReference type="PROSITE" id="PS50196"/>
    </source>
</evidence>
<protein>
    <submittedName>
        <fullName evidence="7">Ran-binding protein 1-c-like protein</fullName>
    </submittedName>
</protein>
<dbReference type="eggNOG" id="KOG0864">
    <property type="taxonomic scope" value="Eukaryota"/>
</dbReference>
<keyword evidence="4" id="KW-0539">Nucleus</keyword>
<organism evidence="7 8">
    <name type="scientific">Morus notabilis</name>
    <dbReference type="NCBI Taxonomy" id="981085"/>
    <lineage>
        <taxon>Eukaryota</taxon>
        <taxon>Viridiplantae</taxon>
        <taxon>Streptophyta</taxon>
        <taxon>Embryophyta</taxon>
        <taxon>Tracheophyta</taxon>
        <taxon>Spermatophyta</taxon>
        <taxon>Magnoliopsida</taxon>
        <taxon>eudicotyledons</taxon>
        <taxon>Gunneridae</taxon>
        <taxon>Pentapetalae</taxon>
        <taxon>rosids</taxon>
        <taxon>fabids</taxon>
        <taxon>Rosales</taxon>
        <taxon>Moraceae</taxon>
        <taxon>Moreae</taxon>
        <taxon>Morus</taxon>
    </lineage>
</organism>
<keyword evidence="2" id="KW-0509">mRNA transport</keyword>
<feature type="domain" description="RanBD1" evidence="6">
    <location>
        <begin position="14"/>
        <end position="130"/>
    </location>
</feature>
<gene>
    <name evidence="7" type="ORF">L484_012025</name>
</gene>
<dbReference type="Pfam" id="PF00638">
    <property type="entry name" value="Ran_BP1"/>
    <property type="match status" value="1"/>
</dbReference>
<proteinExistence type="predicted"/>
<evidence type="ECO:0000256" key="4">
    <source>
        <dbReference type="ARBA" id="ARBA00023132"/>
    </source>
</evidence>
<dbReference type="GO" id="GO:0005096">
    <property type="term" value="F:GTPase activator activity"/>
    <property type="evidence" value="ECO:0007669"/>
    <property type="project" value="TreeGrafter"/>
</dbReference>
<keyword evidence="2" id="KW-0813">Transport</keyword>
<dbReference type="GO" id="GO:0015031">
    <property type="term" value="P:protein transport"/>
    <property type="evidence" value="ECO:0007669"/>
    <property type="project" value="UniProtKB-KW"/>
</dbReference>
<dbReference type="GO" id="GO:0005737">
    <property type="term" value="C:cytoplasm"/>
    <property type="evidence" value="ECO:0007669"/>
    <property type="project" value="TreeGrafter"/>
</dbReference>
<dbReference type="PANTHER" id="PTHR23138">
    <property type="entry name" value="RAN BINDING PROTEIN"/>
    <property type="match status" value="1"/>
</dbReference>
<name>W9QRV8_9ROSA</name>
<feature type="region of interest" description="Disordered" evidence="5">
    <location>
        <begin position="1"/>
        <end position="29"/>
    </location>
</feature>
<keyword evidence="3" id="KW-0811">Translocation</keyword>
<feature type="compositionally biased region" description="Acidic residues" evidence="5">
    <location>
        <begin position="11"/>
        <end position="24"/>
    </location>
</feature>
<evidence type="ECO:0000256" key="2">
    <source>
        <dbReference type="ARBA" id="ARBA00022816"/>
    </source>
</evidence>
<dbReference type="GO" id="GO:0051028">
    <property type="term" value="P:mRNA transport"/>
    <property type="evidence" value="ECO:0007669"/>
    <property type="project" value="UniProtKB-KW"/>
</dbReference>
<sequence>MSSSGDPERREEEEETPPVEDEDTGAPFVKLEEEDAVLDPQAKLYRYDKGENQWKERGVGNVKLLKHNESGTVLVLNHIYPTMNVQEHSGNHKSCVWHASDFEDGELKDDIFCIIFASVARDKGFELEYDVWRSNTELKFFL</sequence>
<dbReference type="Gene3D" id="2.30.29.30">
    <property type="entry name" value="Pleckstrin-homology domain (PH domain)/Phosphotyrosine-binding domain (PTB)"/>
    <property type="match status" value="1"/>
</dbReference>
<keyword evidence="8" id="KW-1185">Reference proteome</keyword>
<keyword evidence="4" id="KW-0906">Nuclear pore complex</keyword>
<dbReference type="SMART" id="SM00160">
    <property type="entry name" value="RanBD"/>
    <property type="match status" value="1"/>
</dbReference>
<dbReference type="AlphaFoldDB" id="W9QRV8"/>
<evidence type="ECO:0000256" key="1">
    <source>
        <dbReference type="ARBA" id="ARBA00004567"/>
    </source>
</evidence>
<dbReference type="PANTHER" id="PTHR23138:SF87">
    <property type="entry name" value="E3 SUMO-PROTEIN LIGASE RANBP2"/>
    <property type="match status" value="1"/>
</dbReference>
<dbReference type="PROSITE" id="PS50196">
    <property type="entry name" value="RANBD1"/>
    <property type="match status" value="1"/>
</dbReference>
<dbReference type="STRING" id="981085.W9QRV8"/>
<dbReference type="InterPro" id="IPR000156">
    <property type="entry name" value="Ran_bind_dom"/>
</dbReference>
<evidence type="ECO:0000313" key="8">
    <source>
        <dbReference type="Proteomes" id="UP000030645"/>
    </source>
</evidence>
<dbReference type="InterPro" id="IPR011993">
    <property type="entry name" value="PH-like_dom_sf"/>
</dbReference>
<comment type="subcellular location">
    <subcellularLocation>
        <location evidence="1">Nucleus</location>
        <location evidence="1">Nuclear pore complex</location>
    </subcellularLocation>
</comment>
<reference evidence="8" key="1">
    <citation type="submission" date="2013-01" db="EMBL/GenBank/DDBJ databases">
        <title>Draft Genome Sequence of a Mulberry Tree, Morus notabilis C.K. Schneid.</title>
        <authorList>
            <person name="He N."/>
            <person name="Zhao S."/>
        </authorList>
    </citation>
    <scope>NUCLEOTIDE SEQUENCE</scope>
</reference>